<proteinExistence type="predicted"/>
<organism evidence="2">
    <name type="scientific">marine sediment metagenome</name>
    <dbReference type="NCBI Taxonomy" id="412755"/>
    <lineage>
        <taxon>unclassified sequences</taxon>
        <taxon>metagenomes</taxon>
        <taxon>ecological metagenomes</taxon>
    </lineage>
</organism>
<evidence type="ECO:0000313" key="2">
    <source>
        <dbReference type="EMBL" id="KKL59562.1"/>
    </source>
</evidence>
<dbReference type="Pfam" id="PF22548">
    <property type="entry name" value="AEP-TOTE"/>
    <property type="match status" value="1"/>
</dbReference>
<dbReference type="AlphaFoldDB" id="A0A0F9G8J2"/>
<name>A0A0F9G8J2_9ZZZZ</name>
<comment type="caution">
    <text evidence="2">The sequence shown here is derived from an EMBL/GenBank/DDBJ whole genome shotgun (WGS) entry which is preliminary data.</text>
</comment>
<evidence type="ECO:0000259" key="1">
    <source>
        <dbReference type="Pfam" id="PF22548"/>
    </source>
</evidence>
<reference evidence="2" key="1">
    <citation type="journal article" date="2015" name="Nature">
        <title>Complex archaea that bridge the gap between prokaryotes and eukaryotes.</title>
        <authorList>
            <person name="Spang A."/>
            <person name="Saw J.H."/>
            <person name="Jorgensen S.L."/>
            <person name="Zaremba-Niedzwiedzka K."/>
            <person name="Martijn J."/>
            <person name="Lind A.E."/>
            <person name="van Eijk R."/>
            <person name="Schleper C."/>
            <person name="Guy L."/>
            <person name="Ettema T.J."/>
        </authorList>
    </citation>
    <scope>NUCLEOTIDE SEQUENCE</scope>
</reference>
<sequence>MIIEKDINKFAKLFRGNIRSYGRWNPDTQTLSTDKGKVPIECFKLHLEGGTGLGIVPITDTDNCYFATIDIDAHNDQEKINLKKIDGLIQKHDLPIIPCRSKSGGVHCYVFCKRKIAASLLVAKLMDWAKIIGHPGSEIFPKQTSLSADQFGNWINLPYHNDGKIRAALWKGKRLNLSEFISVA</sequence>
<feature type="domain" description="TOTE conflict system primase" evidence="1">
    <location>
        <begin position="43"/>
        <end position="161"/>
    </location>
</feature>
<dbReference type="InterPro" id="IPR054347">
    <property type="entry name" value="TOTE_primase"/>
</dbReference>
<gene>
    <name evidence="2" type="ORF">LCGC14_2214120</name>
</gene>
<feature type="non-terminal residue" evidence="2">
    <location>
        <position position="184"/>
    </location>
</feature>
<protein>
    <recommendedName>
        <fullName evidence="1">TOTE conflict system primase domain-containing protein</fullName>
    </recommendedName>
</protein>
<dbReference type="EMBL" id="LAZR01029445">
    <property type="protein sequence ID" value="KKL59562.1"/>
    <property type="molecule type" value="Genomic_DNA"/>
</dbReference>
<accession>A0A0F9G8J2</accession>